<dbReference type="Pfam" id="PF26109">
    <property type="entry name" value="WHD_BrxR"/>
    <property type="match status" value="1"/>
</dbReference>
<evidence type="ECO:0000313" key="5">
    <source>
        <dbReference type="EMBL" id="GLS72865.1"/>
    </source>
</evidence>
<evidence type="ECO:0000259" key="2">
    <source>
        <dbReference type="Pfam" id="PF13280"/>
    </source>
</evidence>
<feature type="region of interest" description="Disordered" evidence="1">
    <location>
        <begin position="287"/>
        <end position="315"/>
    </location>
</feature>
<reference evidence="6" key="1">
    <citation type="journal article" date="2019" name="Int. J. Syst. Evol. Microbiol.">
        <title>The Global Catalogue of Microorganisms (GCM) 10K type strain sequencing project: providing services to taxonomists for standard genome sequencing and annotation.</title>
        <authorList>
            <consortium name="The Broad Institute Genomics Platform"/>
            <consortium name="The Broad Institute Genome Sequencing Center for Infectious Disease"/>
            <person name="Wu L."/>
            <person name="Ma J."/>
        </authorList>
    </citation>
    <scope>NUCLEOTIDE SEQUENCE [LARGE SCALE GENOMIC DNA]</scope>
    <source>
        <strain evidence="6">NBRC 103632</strain>
    </source>
</reference>
<dbReference type="PANTHER" id="PTHR34580">
    <property type="match status" value="1"/>
</dbReference>
<dbReference type="AlphaFoldDB" id="A0AA37WT92"/>
<evidence type="ECO:0000259" key="3">
    <source>
        <dbReference type="Pfam" id="PF26107"/>
    </source>
</evidence>
<dbReference type="Pfam" id="PF13280">
    <property type="entry name" value="WYL"/>
    <property type="match status" value="1"/>
</dbReference>
<dbReference type="Pfam" id="PF26107">
    <property type="entry name" value="BrxR_CTD"/>
    <property type="match status" value="1"/>
</dbReference>
<dbReference type="Proteomes" id="UP001157440">
    <property type="component" value="Unassembled WGS sequence"/>
</dbReference>
<evidence type="ECO:0000313" key="6">
    <source>
        <dbReference type="Proteomes" id="UP001157440"/>
    </source>
</evidence>
<dbReference type="InterPro" id="IPR059020">
    <property type="entry name" value="CapW_CTD"/>
</dbReference>
<sequence>MAEPERRVWARNVRYEFMEWKLFWEGQLNRSDLEAAFDISTPQASVDLKNYRGLAEGNVEYDSTAKSFVPGAAIRPRFLVPSADRLLLQLRALMSGALPRDVVWFKTLPAIDMAPDVARHVDPECLRLILGAMRSRSALRIRYQSLTNSRWRVIAPHALAFDGARWHVRAWACDHKDFRDFVLSRIDEFGGAEAASYEPADDVEWHTTITLRVLPHPGLTDDQRRAIERDYGMVDGAREVEVRLSMAFYFIKRHNLDLIDLPPERVQLRLENLAEVGLRVAAAKEETRRRVIPSGGGGPADGLSHAADPWDSSPA</sequence>
<dbReference type="RefSeq" id="WP_071000268.1">
    <property type="nucleotide sequence ID" value="NZ_BPQZ01000003.1"/>
</dbReference>
<proteinExistence type="predicted"/>
<accession>A0AA37WT92</accession>
<dbReference type="InterPro" id="IPR051534">
    <property type="entry name" value="CBASS_pafABC_assoc_protein"/>
</dbReference>
<dbReference type="PROSITE" id="PS52050">
    <property type="entry name" value="WYL"/>
    <property type="match status" value="1"/>
</dbReference>
<name>A0AA37WT92_9HYPH</name>
<feature type="domain" description="DNA-binding transcriptional repressor CapW C-terminal dimerisation" evidence="3">
    <location>
        <begin position="209"/>
        <end position="276"/>
    </location>
</feature>
<evidence type="ECO:0000259" key="4">
    <source>
        <dbReference type="Pfam" id="PF26109"/>
    </source>
</evidence>
<dbReference type="PIRSF" id="PIRSF015558">
    <property type="entry name" value="Txn_reg_DeoR_prd"/>
    <property type="match status" value="1"/>
</dbReference>
<dbReference type="EMBL" id="BSPL01000023">
    <property type="protein sequence ID" value="GLS72865.1"/>
    <property type="molecule type" value="Genomic_DNA"/>
</dbReference>
<dbReference type="InterPro" id="IPR059019">
    <property type="entry name" value="WHD_CapW"/>
</dbReference>
<dbReference type="InterPro" id="IPR026881">
    <property type="entry name" value="WYL_dom"/>
</dbReference>
<feature type="domain" description="DNA-binding transcriptional repressor CapW winged helix-turn-helix" evidence="4">
    <location>
        <begin position="12"/>
        <end position="91"/>
    </location>
</feature>
<keyword evidence="6" id="KW-1185">Reference proteome</keyword>
<evidence type="ECO:0000256" key="1">
    <source>
        <dbReference type="SAM" id="MobiDB-lite"/>
    </source>
</evidence>
<comment type="caution">
    <text evidence="5">The sequence shown here is derived from an EMBL/GenBank/DDBJ whole genome shotgun (WGS) entry which is preliminary data.</text>
</comment>
<feature type="domain" description="WYL" evidence="2">
    <location>
        <begin position="125"/>
        <end position="188"/>
    </location>
</feature>
<evidence type="ECO:0008006" key="7">
    <source>
        <dbReference type="Google" id="ProtNLM"/>
    </source>
</evidence>
<dbReference type="InterPro" id="IPR016634">
    <property type="entry name" value="CapW-like"/>
</dbReference>
<dbReference type="PANTHER" id="PTHR34580:SF3">
    <property type="entry name" value="PROTEIN PAFB"/>
    <property type="match status" value="1"/>
</dbReference>
<gene>
    <name evidence="5" type="ORF">GCM10007890_48800</name>
</gene>
<organism evidence="5 6">
    <name type="scientific">Methylobacterium tardum</name>
    <dbReference type="NCBI Taxonomy" id="374432"/>
    <lineage>
        <taxon>Bacteria</taxon>
        <taxon>Pseudomonadati</taxon>
        <taxon>Pseudomonadota</taxon>
        <taxon>Alphaproteobacteria</taxon>
        <taxon>Hyphomicrobiales</taxon>
        <taxon>Methylobacteriaceae</taxon>
        <taxon>Methylobacterium</taxon>
    </lineage>
</organism>
<protein>
    <recommendedName>
        <fullName evidence="7">WYL domain-containing protein</fullName>
    </recommendedName>
</protein>